<accession>A0ABS5UEI5</accession>
<comment type="caution">
    <text evidence="1">The sequence shown here is derived from an EMBL/GenBank/DDBJ whole genome shotgun (WGS) entry which is preliminary data.</text>
</comment>
<dbReference type="GeneID" id="89668179"/>
<name>A0ABS5UEI5_9LACO</name>
<protein>
    <submittedName>
        <fullName evidence="1">Uncharacterized protein</fullName>
    </submittedName>
</protein>
<dbReference type="Proteomes" id="UP000694640">
    <property type="component" value="Unassembled WGS sequence"/>
</dbReference>
<proteinExistence type="predicted"/>
<keyword evidence="2" id="KW-1185">Reference proteome</keyword>
<dbReference type="RefSeq" id="WP_054397617.1">
    <property type="nucleotide sequence ID" value="NZ_BJZD01000028.1"/>
</dbReference>
<organism evidence="1 2">
    <name type="scientific">Lactiplantibacillus argentoratensis</name>
    <dbReference type="NCBI Taxonomy" id="271881"/>
    <lineage>
        <taxon>Bacteria</taxon>
        <taxon>Bacillati</taxon>
        <taxon>Bacillota</taxon>
        <taxon>Bacilli</taxon>
        <taxon>Lactobacillales</taxon>
        <taxon>Lactobacillaceae</taxon>
        <taxon>Lactiplantibacillus</taxon>
    </lineage>
</organism>
<gene>
    <name evidence="1" type="ORF">JKL17_02385</name>
</gene>
<evidence type="ECO:0000313" key="2">
    <source>
        <dbReference type="Proteomes" id="UP000694640"/>
    </source>
</evidence>
<reference evidence="1 2" key="1">
    <citation type="submission" date="2021-01" db="EMBL/GenBank/DDBJ databases">
        <title>High-quality draft genome sequence data of six Lactiplantibacillus plantarum subsp. argentoratensis strains isolated from various Greek sourdoughs.</title>
        <authorList>
            <person name="Syrokou M.K."/>
            <person name="Paramithiotis S."/>
            <person name="Skandamis P.N."/>
            <person name="Drosinos E.H."/>
            <person name="Bosnea L."/>
            <person name="Mataragas M."/>
        </authorList>
    </citation>
    <scope>NUCLEOTIDE SEQUENCE [LARGE SCALE GENOMIC DNA]</scope>
    <source>
        <strain evidence="1 2">LQC 2520</strain>
    </source>
</reference>
<dbReference type="EMBL" id="JAEQMM010000003">
    <property type="protein sequence ID" value="MBT1136995.1"/>
    <property type="molecule type" value="Genomic_DNA"/>
</dbReference>
<sequence length="79" mass="8950">MNFQIKSDPLKTAGRNSSWHQYVVLAPTSRYFSQLLERGGRRFESKNRVTIAGRSFAIQAAYRNVLGATEACTCYAKLF</sequence>
<evidence type="ECO:0000313" key="1">
    <source>
        <dbReference type="EMBL" id="MBT1136995.1"/>
    </source>
</evidence>